<proteinExistence type="predicted"/>
<evidence type="ECO:0000256" key="9">
    <source>
        <dbReference type="ARBA" id="ARBA00023170"/>
    </source>
</evidence>
<evidence type="ECO:0000256" key="10">
    <source>
        <dbReference type="ARBA" id="ARBA00023224"/>
    </source>
</evidence>
<keyword evidence="9 14" id="KW-0675">Receptor</keyword>
<dbReference type="FunFam" id="1.20.1070.10:FF:000015">
    <property type="entry name" value="Olfactory receptor"/>
    <property type="match status" value="1"/>
</dbReference>
<dbReference type="InterPro" id="IPR017452">
    <property type="entry name" value="GPCR_Rhodpsn_7TM"/>
</dbReference>
<evidence type="ECO:0000313" key="15">
    <source>
        <dbReference type="Proteomes" id="UP000006813"/>
    </source>
</evidence>
<dbReference type="PRINTS" id="PR00237">
    <property type="entry name" value="GPCRRHODOPSN"/>
</dbReference>
<dbReference type="InterPro" id="IPR000725">
    <property type="entry name" value="Olfact_rcpt"/>
</dbReference>
<feature type="transmembrane region" description="Helical" evidence="12">
    <location>
        <begin position="26"/>
        <end position="47"/>
    </location>
</feature>
<dbReference type="Gene3D" id="1.20.1070.10">
    <property type="entry name" value="Rhodopsin 7-helix transmembrane proteins"/>
    <property type="match status" value="1"/>
</dbReference>
<organism evidence="14 15">
    <name type="scientific">Heterocephalus glaber</name>
    <name type="common">Naked mole rat</name>
    <dbReference type="NCBI Taxonomy" id="10181"/>
    <lineage>
        <taxon>Eukaryota</taxon>
        <taxon>Metazoa</taxon>
        <taxon>Chordata</taxon>
        <taxon>Craniata</taxon>
        <taxon>Vertebrata</taxon>
        <taxon>Euteleostomi</taxon>
        <taxon>Mammalia</taxon>
        <taxon>Eutheria</taxon>
        <taxon>Euarchontoglires</taxon>
        <taxon>Glires</taxon>
        <taxon>Rodentia</taxon>
        <taxon>Hystricomorpha</taxon>
        <taxon>Bathyergidae</taxon>
        <taxon>Heterocephalus</taxon>
    </lineage>
</organism>
<keyword evidence="5" id="KW-0552">Olfaction</keyword>
<dbReference type="PROSITE" id="PS50262">
    <property type="entry name" value="G_PROTEIN_RECEP_F1_2"/>
    <property type="match status" value="1"/>
</dbReference>
<dbReference type="Proteomes" id="UP000006813">
    <property type="component" value="Unassembled WGS sequence"/>
</dbReference>
<feature type="transmembrane region" description="Helical" evidence="12">
    <location>
        <begin position="142"/>
        <end position="162"/>
    </location>
</feature>
<evidence type="ECO:0000256" key="5">
    <source>
        <dbReference type="ARBA" id="ARBA00022725"/>
    </source>
</evidence>
<keyword evidence="7" id="KW-0297">G-protein coupled receptor</keyword>
<dbReference type="AlphaFoldDB" id="G5C7Q1"/>
<feature type="transmembrane region" description="Helical" evidence="12">
    <location>
        <begin position="236"/>
        <end position="255"/>
    </location>
</feature>
<keyword evidence="8 12" id="KW-0472">Membrane</keyword>
<keyword evidence="3" id="KW-0716">Sensory transduction</keyword>
<evidence type="ECO:0000256" key="1">
    <source>
        <dbReference type="ARBA" id="ARBA00004651"/>
    </source>
</evidence>
<feature type="transmembrane region" description="Helical" evidence="12">
    <location>
        <begin position="59"/>
        <end position="80"/>
    </location>
</feature>
<dbReference type="PRINTS" id="PR00245">
    <property type="entry name" value="OLFACTORYR"/>
</dbReference>
<accession>G5C7Q1</accession>
<dbReference type="GO" id="GO:0004930">
    <property type="term" value="F:G protein-coupled receptor activity"/>
    <property type="evidence" value="ECO:0007669"/>
    <property type="project" value="UniProtKB-KW"/>
</dbReference>
<comment type="subcellular location">
    <subcellularLocation>
        <location evidence="1">Cell membrane</location>
        <topology evidence="1">Multi-pass membrane protein</topology>
    </subcellularLocation>
</comment>
<dbReference type="InterPro" id="IPR000276">
    <property type="entry name" value="GPCR_Rhodpsn"/>
</dbReference>
<feature type="transmembrane region" description="Helical" evidence="12">
    <location>
        <begin position="100"/>
        <end position="121"/>
    </location>
</feature>
<evidence type="ECO:0000313" key="14">
    <source>
        <dbReference type="EMBL" id="EHB17562.1"/>
    </source>
</evidence>
<keyword evidence="10" id="KW-0807">Transducer</keyword>
<keyword evidence="2" id="KW-1003">Cell membrane</keyword>
<evidence type="ECO:0000256" key="8">
    <source>
        <dbReference type="ARBA" id="ARBA00023136"/>
    </source>
</evidence>
<dbReference type="OMA" id="MSHYEQG"/>
<name>G5C7Q1_HETGA</name>
<evidence type="ECO:0000256" key="12">
    <source>
        <dbReference type="SAM" id="Phobius"/>
    </source>
</evidence>
<dbReference type="SUPFAM" id="SSF81321">
    <property type="entry name" value="Family A G protein-coupled receptor-like"/>
    <property type="match status" value="1"/>
</dbReference>
<reference evidence="14 15" key="1">
    <citation type="journal article" date="2011" name="Nature">
        <title>Genome sequencing reveals insights into physiology and longevity of the naked mole rat.</title>
        <authorList>
            <person name="Kim E.B."/>
            <person name="Fang X."/>
            <person name="Fushan A.A."/>
            <person name="Huang Z."/>
            <person name="Lobanov A.V."/>
            <person name="Han L."/>
            <person name="Marino S.M."/>
            <person name="Sun X."/>
            <person name="Turanov A.A."/>
            <person name="Yang P."/>
            <person name="Yim S.H."/>
            <person name="Zhao X."/>
            <person name="Kasaikina M.V."/>
            <person name="Stoletzki N."/>
            <person name="Peng C."/>
            <person name="Polak P."/>
            <person name="Xiong Z."/>
            <person name="Kiezun A."/>
            <person name="Zhu Y."/>
            <person name="Chen Y."/>
            <person name="Kryukov G.V."/>
            <person name="Zhang Q."/>
            <person name="Peshkin L."/>
            <person name="Yang L."/>
            <person name="Bronson R.T."/>
            <person name="Buffenstein R."/>
            <person name="Wang B."/>
            <person name="Han C."/>
            <person name="Li Q."/>
            <person name="Chen L."/>
            <person name="Zhao W."/>
            <person name="Sunyaev S.R."/>
            <person name="Park T.J."/>
            <person name="Zhang G."/>
            <person name="Wang J."/>
            <person name="Gladyshev V.N."/>
        </authorList>
    </citation>
    <scope>NUCLEOTIDE SEQUENCE [LARGE SCALE GENOMIC DNA]</scope>
</reference>
<dbReference type="GO" id="GO:0005886">
    <property type="term" value="C:plasma membrane"/>
    <property type="evidence" value="ECO:0007669"/>
    <property type="project" value="UniProtKB-SubCell"/>
</dbReference>
<evidence type="ECO:0000259" key="13">
    <source>
        <dbReference type="PROSITE" id="PS50262"/>
    </source>
</evidence>
<dbReference type="InParanoid" id="G5C7Q1"/>
<comment type="function">
    <text evidence="11">Possible taste receptor.</text>
</comment>
<evidence type="ECO:0000256" key="7">
    <source>
        <dbReference type="ARBA" id="ARBA00023040"/>
    </source>
</evidence>
<evidence type="ECO:0000256" key="3">
    <source>
        <dbReference type="ARBA" id="ARBA00022606"/>
    </source>
</evidence>
<feature type="domain" description="G-protein coupled receptors family 1 profile" evidence="13">
    <location>
        <begin position="40"/>
        <end position="257"/>
    </location>
</feature>
<keyword evidence="6 12" id="KW-1133">Transmembrane helix</keyword>
<gene>
    <name evidence="14" type="ORF">GW7_02538</name>
</gene>
<dbReference type="EMBL" id="JH173696">
    <property type="protein sequence ID" value="EHB17562.1"/>
    <property type="molecule type" value="Genomic_DNA"/>
</dbReference>
<dbReference type="GO" id="GO:0004984">
    <property type="term" value="F:olfactory receptor activity"/>
    <property type="evidence" value="ECO:0007669"/>
    <property type="project" value="InterPro"/>
</dbReference>
<evidence type="ECO:0000256" key="4">
    <source>
        <dbReference type="ARBA" id="ARBA00022692"/>
    </source>
</evidence>
<dbReference type="PANTHER" id="PTHR26453">
    <property type="entry name" value="OLFACTORY RECEPTOR"/>
    <property type="match status" value="1"/>
</dbReference>
<evidence type="ECO:0000256" key="2">
    <source>
        <dbReference type="ARBA" id="ARBA00022475"/>
    </source>
</evidence>
<protein>
    <submittedName>
        <fullName evidence="14">Olfactory receptor 2AJ1</fullName>
    </submittedName>
</protein>
<feature type="transmembrane region" description="Helical" evidence="12">
    <location>
        <begin position="202"/>
        <end position="224"/>
    </location>
</feature>
<evidence type="ECO:0000256" key="6">
    <source>
        <dbReference type="ARBA" id="ARBA00022989"/>
    </source>
</evidence>
<sequence>MIPENQTSSTVFILLGLFSSSNISQVFSFLFIIFILTVTENVLLILLICRDTSLHSPMYFLLSHLSFMDILHVSNIFPQMIINFLSGTRTISFAGCRFQIFLYVILLGGECLLAAMSYDHYMAICHPLHYAMLMSDSVNMLLVMRSWMMGTLNFIVHTAYVLHFPFCEPRVLNHYFYEVPALLKLSCADMSHYEQGVDVSTLIFMLILFSMISVSYIKILHTVLQTKSSQAWKKSFSTCSFHMVVVIMYYGPFILHT</sequence>
<evidence type="ECO:0000256" key="11">
    <source>
        <dbReference type="ARBA" id="ARBA00053672"/>
    </source>
</evidence>
<keyword evidence="4 12" id="KW-0812">Transmembrane</keyword>
<dbReference type="Pfam" id="PF13853">
    <property type="entry name" value="7tm_4"/>
    <property type="match status" value="1"/>
</dbReference>